<feature type="compositionally biased region" description="Low complexity" evidence="4">
    <location>
        <begin position="599"/>
        <end position="615"/>
    </location>
</feature>
<dbReference type="SMART" id="SM00297">
    <property type="entry name" value="BROMO"/>
    <property type="match status" value="2"/>
</dbReference>
<keyword evidence="1" id="KW-0677">Repeat</keyword>
<dbReference type="AlphaFoldDB" id="A0A814TFC7"/>
<dbReference type="FunFam" id="1.20.920.10:FF:000002">
    <property type="entry name" value="Bromodomain-containing protein 4"/>
    <property type="match status" value="1"/>
</dbReference>
<dbReference type="CDD" id="cd05498">
    <property type="entry name" value="Bromo_Brdt_II_like"/>
    <property type="match status" value="1"/>
</dbReference>
<dbReference type="InterPro" id="IPR018359">
    <property type="entry name" value="Bromodomain_CS"/>
</dbReference>
<dbReference type="PANTHER" id="PTHR22880:SF225">
    <property type="entry name" value="BROMODOMAIN-CONTAINING PROTEIN BET-1-RELATED"/>
    <property type="match status" value="1"/>
</dbReference>
<gene>
    <name evidence="7" type="ORF">EDS130_LOCUS23163</name>
</gene>
<dbReference type="Proteomes" id="UP000663852">
    <property type="component" value="Unassembled WGS sequence"/>
</dbReference>
<comment type="caution">
    <text evidence="7">The sequence shown here is derived from an EMBL/GenBank/DDBJ whole genome shotgun (WGS) entry which is preliminary data.</text>
</comment>
<dbReference type="OrthoDB" id="21449at2759"/>
<protein>
    <submittedName>
        <fullName evidence="7">Uncharacterized protein</fullName>
    </submittedName>
</protein>
<feature type="domain" description="Bromo" evidence="5">
    <location>
        <begin position="38"/>
        <end position="110"/>
    </location>
</feature>
<feature type="domain" description="NET" evidence="6">
    <location>
        <begin position="649"/>
        <end position="731"/>
    </location>
</feature>
<proteinExistence type="predicted"/>
<sequence length="799" mass="89415">MKATSSHSMKLPHIPATKRGRQTNQLQYMSKVLLKILWKHEFSWPFQKPVNPTKLNLPNYYKIVRYPMDLGTIKKRLEANYYYSVKECITDLNLMFTNCYLYNKPGEDVVLMGSTLEKLFYEKLADMPEDEIEIVPHSSKSSVLKTGGDGSLSVSVASPSTPSEHISSPLHSPSAHSVNSSQPNGTNMLSRNRTSSTTNPNAITSPFSPLNNNSNHIDQNSQSMSPKLSGEHQSMLNSTPLATNDLFASNFKRKPDPDDDAATKRPNSTTGPLKRIKYENNIPTDASAKRPKNRMTEQLKFCLNIVKDLLNKKNMAFVWPFSKPVDVKTLNLSDYYQIIKKPMDLGTVKRKLENREYAAPDEFAADVRLIFSNCYLYNGPHTDVVAMCKKVEQMFEDKFAKLPDEPPITHTDTDPTTSSSRNNGLGSSSAVRKRKRHSSKHNSSAGGHTSSMITSSDDGASSDDSAEESENTRENTLRQLHSLQEQVKNIGNTLTYLIQQTSDRVTLRYKRRMKRNKGKGLGSDPLPFISTANDSNRSALVSPNIFSTVQTPAAKKSSSSSLASLLTSSAAPTPNGTSQYNTPSMDAYNFGDISPTKQTKATKATAAKNNNTGKGVEQNRRAAGTPGTGVKRTPKKATAAAASASSVFDFQSEENSKPMTYDEKRQLSVDINNLPSEKLGPVVEIIYKREPSLRDSSRDEMEIDFEILKPSTLRELEAYINHVMKRKPIKQQNTSAIKDLLYNRYWKQYVNNNFVLLNCYTSSIYLSFMHRGNDNNIAHTRFKVLCMNFQFKKQINESI</sequence>
<feature type="compositionally biased region" description="Basic residues" evidence="4">
    <location>
        <begin position="431"/>
        <end position="440"/>
    </location>
</feature>
<dbReference type="PANTHER" id="PTHR22880">
    <property type="entry name" value="FALZ-RELATED BROMODOMAIN-CONTAINING PROTEINS"/>
    <property type="match status" value="1"/>
</dbReference>
<evidence type="ECO:0000259" key="6">
    <source>
        <dbReference type="PROSITE" id="PS51525"/>
    </source>
</evidence>
<organism evidence="7 8">
    <name type="scientific">Adineta ricciae</name>
    <name type="common">Rotifer</name>
    <dbReference type="NCBI Taxonomy" id="249248"/>
    <lineage>
        <taxon>Eukaryota</taxon>
        <taxon>Metazoa</taxon>
        <taxon>Spiralia</taxon>
        <taxon>Gnathifera</taxon>
        <taxon>Rotifera</taxon>
        <taxon>Eurotatoria</taxon>
        <taxon>Bdelloidea</taxon>
        <taxon>Adinetida</taxon>
        <taxon>Adinetidae</taxon>
        <taxon>Adineta</taxon>
    </lineage>
</organism>
<feature type="compositionally biased region" description="Low complexity" evidence="4">
    <location>
        <begin position="408"/>
        <end position="430"/>
    </location>
</feature>
<dbReference type="EMBL" id="CAJNOJ010000125">
    <property type="protein sequence ID" value="CAF1161419.1"/>
    <property type="molecule type" value="Genomic_DNA"/>
</dbReference>
<dbReference type="SUPFAM" id="SSF47370">
    <property type="entry name" value="Bromodomain"/>
    <property type="match status" value="2"/>
</dbReference>
<dbReference type="Gene3D" id="1.20.920.10">
    <property type="entry name" value="Bromodomain-like"/>
    <property type="match status" value="2"/>
</dbReference>
<dbReference type="PROSITE" id="PS51525">
    <property type="entry name" value="NET"/>
    <property type="match status" value="1"/>
</dbReference>
<evidence type="ECO:0000256" key="2">
    <source>
        <dbReference type="ARBA" id="ARBA00023117"/>
    </source>
</evidence>
<reference evidence="7" key="1">
    <citation type="submission" date="2021-02" db="EMBL/GenBank/DDBJ databases">
        <authorList>
            <person name="Nowell W R."/>
        </authorList>
    </citation>
    <scope>NUCLEOTIDE SEQUENCE</scope>
</reference>
<dbReference type="InterPro" id="IPR043508">
    <property type="entry name" value="Bromo_Brdt_I"/>
</dbReference>
<dbReference type="InterPro" id="IPR001487">
    <property type="entry name" value="Bromodomain"/>
</dbReference>
<feature type="compositionally biased region" description="Polar residues" evidence="4">
    <location>
        <begin position="152"/>
        <end position="236"/>
    </location>
</feature>
<dbReference type="CDD" id="cd05497">
    <property type="entry name" value="Bromo_Brdt_I_like"/>
    <property type="match status" value="1"/>
</dbReference>
<accession>A0A814TFC7</accession>
<feature type="region of interest" description="Disordered" evidence="4">
    <location>
        <begin position="592"/>
        <end position="635"/>
    </location>
</feature>
<dbReference type="PRINTS" id="PR00503">
    <property type="entry name" value="BROMODOMAIN"/>
</dbReference>
<dbReference type="InterPro" id="IPR038336">
    <property type="entry name" value="NET_sf"/>
</dbReference>
<evidence type="ECO:0000256" key="1">
    <source>
        <dbReference type="ARBA" id="ARBA00022737"/>
    </source>
</evidence>
<dbReference type="Pfam" id="PF17035">
    <property type="entry name" value="BET"/>
    <property type="match status" value="1"/>
</dbReference>
<dbReference type="InterPro" id="IPR043509">
    <property type="entry name" value="Bromo_Brdt_II"/>
</dbReference>
<dbReference type="PROSITE" id="PS00633">
    <property type="entry name" value="BROMODOMAIN_1"/>
    <property type="match status" value="2"/>
</dbReference>
<dbReference type="Gene3D" id="1.20.1270.220">
    <property type="match status" value="1"/>
</dbReference>
<dbReference type="InterPro" id="IPR050935">
    <property type="entry name" value="Bromo_chromatin_reader"/>
</dbReference>
<feature type="region of interest" description="Disordered" evidence="4">
    <location>
        <begin position="249"/>
        <end position="277"/>
    </location>
</feature>
<evidence type="ECO:0000313" key="7">
    <source>
        <dbReference type="EMBL" id="CAF1161419.1"/>
    </source>
</evidence>
<feature type="domain" description="Bromo" evidence="5">
    <location>
        <begin position="313"/>
        <end position="385"/>
    </location>
</feature>
<dbReference type="Pfam" id="PF00439">
    <property type="entry name" value="Bromodomain"/>
    <property type="match status" value="2"/>
</dbReference>
<dbReference type="GO" id="GO:0006355">
    <property type="term" value="P:regulation of DNA-templated transcription"/>
    <property type="evidence" value="ECO:0007669"/>
    <property type="project" value="TreeGrafter"/>
</dbReference>
<dbReference type="InterPro" id="IPR027353">
    <property type="entry name" value="NET_dom"/>
</dbReference>
<keyword evidence="2 3" id="KW-0103">Bromodomain</keyword>
<dbReference type="FunFam" id="1.20.1270.220:FF:000001">
    <property type="entry name" value="bromodomain-containing protein 2 isoform X1"/>
    <property type="match status" value="1"/>
</dbReference>
<evidence type="ECO:0000259" key="5">
    <source>
        <dbReference type="PROSITE" id="PS50014"/>
    </source>
</evidence>
<dbReference type="InterPro" id="IPR036427">
    <property type="entry name" value="Bromodomain-like_sf"/>
</dbReference>
<feature type="region of interest" description="Disordered" evidence="4">
    <location>
        <begin position="401"/>
        <end position="475"/>
    </location>
</feature>
<feature type="compositionally biased region" description="Acidic residues" evidence="4">
    <location>
        <begin position="460"/>
        <end position="469"/>
    </location>
</feature>
<dbReference type="PROSITE" id="PS50014">
    <property type="entry name" value="BROMODOMAIN_2"/>
    <property type="match status" value="2"/>
</dbReference>
<evidence type="ECO:0000256" key="4">
    <source>
        <dbReference type="SAM" id="MobiDB-lite"/>
    </source>
</evidence>
<dbReference type="GO" id="GO:0006338">
    <property type="term" value="P:chromatin remodeling"/>
    <property type="evidence" value="ECO:0007669"/>
    <property type="project" value="TreeGrafter"/>
</dbReference>
<feature type="region of interest" description="Disordered" evidence="4">
    <location>
        <begin position="140"/>
        <end position="236"/>
    </location>
</feature>
<dbReference type="GO" id="GO:0000785">
    <property type="term" value="C:chromatin"/>
    <property type="evidence" value="ECO:0007669"/>
    <property type="project" value="TreeGrafter"/>
</dbReference>
<evidence type="ECO:0000256" key="3">
    <source>
        <dbReference type="PROSITE-ProRule" id="PRU00035"/>
    </source>
</evidence>
<name>A0A814TFC7_ADIRI</name>
<evidence type="ECO:0000313" key="8">
    <source>
        <dbReference type="Proteomes" id="UP000663852"/>
    </source>
</evidence>
<dbReference type="GO" id="GO:0005634">
    <property type="term" value="C:nucleus"/>
    <property type="evidence" value="ECO:0007669"/>
    <property type="project" value="TreeGrafter"/>
</dbReference>